<feature type="compositionally biased region" description="Polar residues" evidence="2">
    <location>
        <begin position="262"/>
        <end position="272"/>
    </location>
</feature>
<reference evidence="3 4" key="1">
    <citation type="submission" date="2018-10" db="EMBL/GenBank/DDBJ databases">
        <title>Draft genome sequence of Bacillus salarius IM0101, isolated from a hypersaline soil in Inner Mongolia, China.</title>
        <authorList>
            <person name="Yamprayoonswat W."/>
            <person name="Boonvisut S."/>
            <person name="Jumpathong W."/>
            <person name="Sittihan S."/>
            <person name="Ruangsuj P."/>
            <person name="Wanthongcharoen S."/>
            <person name="Thongpramul N."/>
            <person name="Pimmason S."/>
            <person name="Yu B."/>
            <person name="Yasawong M."/>
        </authorList>
    </citation>
    <scope>NUCLEOTIDE SEQUENCE [LARGE SCALE GENOMIC DNA]</scope>
    <source>
        <strain evidence="3 4">IM0101</strain>
    </source>
</reference>
<dbReference type="PRINTS" id="PR01490">
    <property type="entry name" value="RTXTOXIND"/>
</dbReference>
<dbReference type="EMBL" id="RBVX01000002">
    <property type="protein sequence ID" value="RSL34823.1"/>
    <property type="molecule type" value="Genomic_DNA"/>
</dbReference>
<feature type="compositionally biased region" description="Acidic residues" evidence="2">
    <location>
        <begin position="207"/>
        <end position="223"/>
    </location>
</feature>
<evidence type="ECO:0000256" key="1">
    <source>
        <dbReference type="ARBA" id="ARBA00009477"/>
    </source>
</evidence>
<accession>A0A3R9PNN0</accession>
<dbReference type="GO" id="GO:0015562">
    <property type="term" value="F:efflux transmembrane transporter activity"/>
    <property type="evidence" value="ECO:0007669"/>
    <property type="project" value="InterPro"/>
</dbReference>
<proteinExistence type="inferred from homology"/>
<dbReference type="GO" id="GO:1990281">
    <property type="term" value="C:efflux pump complex"/>
    <property type="evidence" value="ECO:0007669"/>
    <property type="project" value="TreeGrafter"/>
</dbReference>
<sequence length="548" mass="59185">MKAGDVGVFKGIFSLTALFIVTACQSTDVDSTEGDTVPVEMTEVEKGNLDGTQTISATTETLSEVSLMPEVNAEIDEILIEKGDTVEEGEVLARLDDTELQNTLEQERASYQSAQSNVAIAEAGERGAEAGAEQSRIALKNADHSIAQAQEQYEQAQTDLEQAQENQGDNTESAERALKTAERNLKTAERERNRSKSMHESGLISDQEMEEAESAVDDAEDSVADAEDNLKEAKQTYNIEKLKSQVASAKSALEEARDSKQELQANINSSEASVDEASGGIEDAKANLEQARVAVEQAEENVEDAVVRAPSSGKVLSVAGDPGEYYSQQEELITLGELTSLNVTASITPDQLSLFEEGEEMEVNFPSIDQTVTGNITYIASSADDSGMFSVEVQVDNSDENLRSGIYGELLIDETYVENSLLVPTKAIVDIEGESSVFVVEEGKANLVPVDVIREESEFSAVEADMEEGSLIVTTGQYFLEEGSEVEDVTETENEDDVPEEDAEDSEEENTNSEEDETALLHLTSSNPYLAPGRLSTRIEQGGGGEES</sequence>
<dbReference type="NCBIfam" id="TIGR01730">
    <property type="entry name" value="RND_mfp"/>
    <property type="match status" value="1"/>
</dbReference>
<protein>
    <submittedName>
        <fullName evidence="3">Efflux RND transporter periplasmic adaptor subunit</fullName>
    </submittedName>
</protein>
<feature type="region of interest" description="Disordered" evidence="2">
    <location>
        <begin position="152"/>
        <end position="223"/>
    </location>
</feature>
<dbReference type="AlphaFoldDB" id="A0A3R9PNN0"/>
<keyword evidence="4" id="KW-1185">Reference proteome</keyword>
<feature type="compositionally biased region" description="Polar residues" evidence="2">
    <location>
        <begin position="158"/>
        <end position="171"/>
    </location>
</feature>
<evidence type="ECO:0000313" key="3">
    <source>
        <dbReference type="EMBL" id="RSL34823.1"/>
    </source>
</evidence>
<gene>
    <name evidence="3" type="ORF">D7Z54_03005</name>
</gene>
<name>A0A3R9PNN0_9BACI</name>
<dbReference type="RefSeq" id="WP_125554317.1">
    <property type="nucleotide sequence ID" value="NZ_RBVX01000002.1"/>
</dbReference>
<dbReference type="SUPFAM" id="SSF111369">
    <property type="entry name" value="HlyD-like secretion proteins"/>
    <property type="match status" value="2"/>
</dbReference>
<dbReference type="Proteomes" id="UP000275076">
    <property type="component" value="Unassembled WGS sequence"/>
</dbReference>
<comment type="caution">
    <text evidence="3">The sequence shown here is derived from an EMBL/GenBank/DDBJ whole genome shotgun (WGS) entry which is preliminary data.</text>
</comment>
<feature type="region of interest" description="Disordered" evidence="2">
    <location>
        <begin position="253"/>
        <end position="278"/>
    </location>
</feature>
<evidence type="ECO:0000313" key="4">
    <source>
        <dbReference type="Proteomes" id="UP000275076"/>
    </source>
</evidence>
<dbReference type="OrthoDB" id="2456449at2"/>
<evidence type="ECO:0000256" key="2">
    <source>
        <dbReference type="SAM" id="MobiDB-lite"/>
    </source>
</evidence>
<dbReference type="Gene3D" id="2.40.50.100">
    <property type="match status" value="2"/>
</dbReference>
<dbReference type="PROSITE" id="PS51257">
    <property type="entry name" value="PROKAR_LIPOPROTEIN"/>
    <property type="match status" value="1"/>
</dbReference>
<dbReference type="Gene3D" id="2.40.30.170">
    <property type="match status" value="1"/>
</dbReference>
<dbReference type="Gene3D" id="2.40.420.20">
    <property type="match status" value="1"/>
</dbReference>
<dbReference type="PANTHER" id="PTHR30469">
    <property type="entry name" value="MULTIDRUG RESISTANCE PROTEIN MDTA"/>
    <property type="match status" value="1"/>
</dbReference>
<feature type="compositionally biased region" description="Acidic residues" evidence="2">
    <location>
        <begin position="482"/>
        <end position="518"/>
    </location>
</feature>
<organism evidence="3 4">
    <name type="scientific">Salibacterium salarium</name>
    <dbReference type="NCBI Taxonomy" id="284579"/>
    <lineage>
        <taxon>Bacteria</taxon>
        <taxon>Bacillati</taxon>
        <taxon>Bacillota</taxon>
        <taxon>Bacilli</taxon>
        <taxon>Bacillales</taxon>
        <taxon>Bacillaceae</taxon>
    </lineage>
</organism>
<dbReference type="Gene3D" id="1.10.287.470">
    <property type="entry name" value="Helix hairpin bin"/>
    <property type="match status" value="3"/>
</dbReference>
<dbReference type="InterPro" id="IPR006143">
    <property type="entry name" value="RND_pump_MFP"/>
</dbReference>
<comment type="similarity">
    <text evidence="1">Belongs to the membrane fusion protein (MFP) (TC 8.A.1) family.</text>
</comment>
<feature type="compositionally biased region" description="Basic and acidic residues" evidence="2">
    <location>
        <begin position="173"/>
        <end position="199"/>
    </location>
</feature>
<feature type="region of interest" description="Disordered" evidence="2">
    <location>
        <begin position="482"/>
        <end position="548"/>
    </location>
</feature>